<dbReference type="EMBL" id="BPLR01006551">
    <property type="protein sequence ID" value="GIY10671.1"/>
    <property type="molecule type" value="Genomic_DNA"/>
</dbReference>
<evidence type="ECO:0000313" key="1">
    <source>
        <dbReference type="EMBL" id="GIY10671.1"/>
    </source>
</evidence>
<evidence type="ECO:0000313" key="2">
    <source>
        <dbReference type="Proteomes" id="UP001054945"/>
    </source>
</evidence>
<accession>A0AAV4QQR9</accession>
<keyword evidence="2" id="KW-1185">Reference proteome</keyword>
<comment type="caution">
    <text evidence="1">The sequence shown here is derived from an EMBL/GenBank/DDBJ whole genome shotgun (WGS) entry which is preliminary data.</text>
</comment>
<protein>
    <submittedName>
        <fullName evidence="1">Uncharacterized protein</fullName>
    </submittedName>
</protein>
<proteinExistence type="predicted"/>
<dbReference type="AlphaFoldDB" id="A0AAV4QQR9"/>
<reference evidence="1 2" key="1">
    <citation type="submission" date="2021-06" db="EMBL/GenBank/DDBJ databases">
        <title>Caerostris extrusa draft genome.</title>
        <authorList>
            <person name="Kono N."/>
            <person name="Arakawa K."/>
        </authorList>
    </citation>
    <scope>NUCLEOTIDE SEQUENCE [LARGE SCALE GENOMIC DNA]</scope>
</reference>
<sequence>MSSTNKNLSHTDGIFRRSMDFLLVFQSLSRTSAFPFKAPSHRGERRHAAGKKIFRPVHSETSEIALHLRWERALKEPSGLSLTAAYPMVALACAVDRRAYQTAECSRVLPPDLNRGKTKDFWRLSIVLRATRARRHAQALVRMSFIGWNELLPKIPDSFNSLWFSKRTVSEKEHKNSLAVVHRWTSFVHVTTAREGIACPS</sequence>
<dbReference type="Proteomes" id="UP001054945">
    <property type="component" value="Unassembled WGS sequence"/>
</dbReference>
<name>A0AAV4QQR9_CAEEX</name>
<organism evidence="1 2">
    <name type="scientific">Caerostris extrusa</name>
    <name type="common">Bark spider</name>
    <name type="synonym">Caerostris bankana</name>
    <dbReference type="NCBI Taxonomy" id="172846"/>
    <lineage>
        <taxon>Eukaryota</taxon>
        <taxon>Metazoa</taxon>
        <taxon>Ecdysozoa</taxon>
        <taxon>Arthropoda</taxon>
        <taxon>Chelicerata</taxon>
        <taxon>Arachnida</taxon>
        <taxon>Araneae</taxon>
        <taxon>Araneomorphae</taxon>
        <taxon>Entelegynae</taxon>
        <taxon>Araneoidea</taxon>
        <taxon>Araneidae</taxon>
        <taxon>Caerostris</taxon>
    </lineage>
</organism>
<gene>
    <name evidence="1" type="ORF">CEXT_697741</name>
</gene>